<evidence type="ECO:0000256" key="4">
    <source>
        <dbReference type="ARBA" id="ARBA00022629"/>
    </source>
</evidence>
<comment type="cofactor">
    <cofactor evidence="9">
        <name>Mg(2+)</name>
        <dbReference type="ChEBI" id="CHEBI:18420"/>
    </cofactor>
    <text evidence="9">Binds 2 magnesium ions per subunit.</text>
</comment>
<accession>A0A386HRB4</accession>
<keyword evidence="4 9" id="KW-0859">Xylose metabolism</keyword>
<feature type="binding site" evidence="9">
    <location>
        <position position="274"/>
    </location>
    <ligand>
        <name>Mg(2+)</name>
        <dbReference type="ChEBI" id="CHEBI:18420"/>
        <label>1</label>
    </ligand>
</feature>
<dbReference type="SUPFAM" id="SSF51658">
    <property type="entry name" value="Xylose isomerase-like"/>
    <property type="match status" value="1"/>
</dbReference>
<evidence type="ECO:0000256" key="10">
    <source>
        <dbReference type="RuleBase" id="RU000609"/>
    </source>
</evidence>
<name>A0A386HRB4_9BACT</name>
<dbReference type="HAMAP" id="MF_00455">
    <property type="entry name" value="Xylose_isom_A"/>
    <property type="match status" value="1"/>
</dbReference>
<evidence type="ECO:0000256" key="5">
    <source>
        <dbReference type="ARBA" id="ARBA00022723"/>
    </source>
</evidence>
<dbReference type="NCBIfam" id="TIGR02630">
    <property type="entry name" value="xylose_isom_A"/>
    <property type="match status" value="1"/>
</dbReference>
<dbReference type="PANTHER" id="PTHR48408:SF1">
    <property type="entry name" value="XYLOSE ISOMERASE"/>
    <property type="match status" value="1"/>
</dbReference>
<feature type="binding site" evidence="9">
    <location>
        <position position="345"/>
    </location>
    <ligand>
        <name>Mg(2+)</name>
        <dbReference type="ChEBI" id="CHEBI:18420"/>
        <label>1</label>
    </ligand>
</feature>
<evidence type="ECO:0000256" key="3">
    <source>
        <dbReference type="ARBA" id="ARBA00011958"/>
    </source>
</evidence>
<comment type="subunit">
    <text evidence="2 9 11">Homotetramer.</text>
</comment>
<comment type="subcellular location">
    <subcellularLocation>
        <location evidence="9 11">Cytoplasm</location>
    </subcellularLocation>
</comment>
<evidence type="ECO:0000256" key="6">
    <source>
        <dbReference type="ARBA" id="ARBA00023235"/>
    </source>
</evidence>
<dbReference type="NCBIfam" id="NF003998">
    <property type="entry name" value="PRK05474.1"/>
    <property type="match status" value="1"/>
</dbReference>
<feature type="active site" evidence="9">
    <location>
        <position position="107"/>
    </location>
</feature>
<protein>
    <recommendedName>
        <fullName evidence="3 9">Xylose isomerase</fullName>
        <ecNumber evidence="3 9">5.3.1.5</ecNumber>
    </recommendedName>
</protein>
<dbReference type="RefSeq" id="WP_119988094.1">
    <property type="nucleotide sequence ID" value="NZ_CP032489.1"/>
</dbReference>
<keyword evidence="9" id="KW-0963">Cytoplasm</keyword>
<dbReference type="EC" id="5.3.1.5" evidence="3 9"/>
<evidence type="ECO:0000256" key="8">
    <source>
        <dbReference type="ARBA" id="ARBA00033659"/>
    </source>
</evidence>
<feature type="active site" evidence="9">
    <location>
        <position position="110"/>
    </location>
</feature>
<dbReference type="InterPro" id="IPR001998">
    <property type="entry name" value="Xylose_isomerase"/>
</dbReference>
<dbReference type="GO" id="GO:0000287">
    <property type="term" value="F:magnesium ion binding"/>
    <property type="evidence" value="ECO:0007669"/>
    <property type="project" value="UniProtKB-UniRule"/>
</dbReference>
<feature type="binding site" evidence="9">
    <location>
        <position position="313"/>
    </location>
    <ligand>
        <name>Mg(2+)</name>
        <dbReference type="ChEBI" id="CHEBI:18420"/>
        <label>2</label>
    </ligand>
</feature>
<dbReference type="AlphaFoldDB" id="A0A386HRB4"/>
<dbReference type="PRINTS" id="PR00688">
    <property type="entry name" value="XYLOSISMRASE"/>
</dbReference>
<keyword evidence="7 9" id="KW-0119">Carbohydrate metabolism</keyword>
<evidence type="ECO:0000313" key="12">
    <source>
        <dbReference type="EMBL" id="AYD48030.1"/>
    </source>
</evidence>
<keyword evidence="13" id="KW-1185">Reference proteome</keyword>
<feature type="binding site" evidence="9">
    <location>
        <position position="238"/>
    </location>
    <ligand>
        <name>Mg(2+)</name>
        <dbReference type="ChEBI" id="CHEBI:18420"/>
        <label>1</label>
    </ligand>
</feature>
<organism evidence="12 13">
    <name type="scientific">Arachidicoccus soli</name>
    <dbReference type="NCBI Taxonomy" id="2341117"/>
    <lineage>
        <taxon>Bacteria</taxon>
        <taxon>Pseudomonadati</taxon>
        <taxon>Bacteroidota</taxon>
        <taxon>Chitinophagia</taxon>
        <taxon>Chitinophagales</taxon>
        <taxon>Chitinophagaceae</taxon>
        <taxon>Arachidicoccus</taxon>
    </lineage>
</organism>
<dbReference type="GO" id="GO:0009045">
    <property type="term" value="F:xylose isomerase activity"/>
    <property type="evidence" value="ECO:0007669"/>
    <property type="project" value="UniProtKB-UniRule"/>
</dbReference>
<dbReference type="Gene3D" id="3.20.20.150">
    <property type="entry name" value="Divalent-metal-dependent TIM barrel enzymes"/>
    <property type="match status" value="1"/>
</dbReference>
<dbReference type="PANTHER" id="PTHR48408">
    <property type="match status" value="1"/>
</dbReference>
<dbReference type="FunFam" id="3.20.20.150:FF:000002">
    <property type="entry name" value="Xylose isomerase"/>
    <property type="match status" value="1"/>
</dbReference>
<keyword evidence="5 9" id="KW-0479">Metal-binding</keyword>
<comment type="catalytic activity">
    <reaction evidence="8 9 10">
        <text>alpha-D-xylose = alpha-D-xylulofuranose</text>
        <dbReference type="Rhea" id="RHEA:22816"/>
        <dbReference type="ChEBI" id="CHEBI:28518"/>
        <dbReference type="ChEBI" id="CHEBI:188998"/>
        <dbReference type="EC" id="5.3.1.5"/>
    </reaction>
</comment>
<feature type="binding site" evidence="9">
    <location>
        <position position="274"/>
    </location>
    <ligand>
        <name>Mg(2+)</name>
        <dbReference type="ChEBI" id="CHEBI:18420"/>
        <label>2</label>
    </ligand>
</feature>
<dbReference type="InterPro" id="IPR036237">
    <property type="entry name" value="Xyl_isomerase-like_sf"/>
</dbReference>
<evidence type="ECO:0000256" key="1">
    <source>
        <dbReference type="ARBA" id="ARBA00005765"/>
    </source>
</evidence>
<keyword evidence="6 9" id="KW-0413">Isomerase</keyword>
<evidence type="ECO:0000313" key="13">
    <source>
        <dbReference type="Proteomes" id="UP000266118"/>
    </source>
</evidence>
<feature type="binding site" evidence="9">
    <location>
        <position position="277"/>
    </location>
    <ligand>
        <name>Mg(2+)</name>
        <dbReference type="ChEBI" id="CHEBI:18420"/>
        <label>2</label>
    </ligand>
</feature>
<dbReference type="PROSITE" id="PS51415">
    <property type="entry name" value="XYLOSE_ISOMERASE"/>
    <property type="match status" value="1"/>
</dbReference>
<reference evidence="12 13" key="1">
    <citation type="submission" date="2018-09" db="EMBL/GenBank/DDBJ databases">
        <title>Arachidicoccus sp. nov., a bacterium isolated from soil.</title>
        <authorList>
            <person name="Weon H.-Y."/>
            <person name="Kwon S.-W."/>
            <person name="Lee S.A."/>
        </authorList>
    </citation>
    <scope>NUCLEOTIDE SEQUENCE [LARGE SCALE GENOMIC DNA]</scope>
    <source>
        <strain evidence="12 13">KIS59-12</strain>
    </source>
</reference>
<dbReference type="GO" id="GO:0042732">
    <property type="term" value="P:D-xylose metabolic process"/>
    <property type="evidence" value="ECO:0007669"/>
    <property type="project" value="UniProtKB-UniRule"/>
</dbReference>
<dbReference type="InterPro" id="IPR013452">
    <property type="entry name" value="Xylose_isom_bac"/>
</dbReference>
<evidence type="ECO:0000256" key="7">
    <source>
        <dbReference type="ARBA" id="ARBA00023277"/>
    </source>
</evidence>
<dbReference type="EMBL" id="CP032489">
    <property type="protein sequence ID" value="AYD48030.1"/>
    <property type="molecule type" value="Genomic_DNA"/>
</dbReference>
<keyword evidence="9" id="KW-0460">Magnesium</keyword>
<evidence type="ECO:0000256" key="9">
    <source>
        <dbReference type="HAMAP-Rule" id="MF_00455"/>
    </source>
</evidence>
<feature type="binding site" evidence="9">
    <location>
        <position position="302"/>
    </location>
    <ligand>
        <name>Mg(2+)</name>
        <dbReference type="ChEBI" id="CHEBI:18420"/>
        <label>1</label>
    </ligand>
</feature>
<evidence type="ECO:0000256" key="11">
    <source>
        <dbReference type="RuleBase" id="RU000610"/>
    </source>
</evidence>
<dbReference type="GO" id="GO:0005737">
    <property type="term" value="C:cytoplasm"/>
    <property type="evidence" value="ECO:0007669"/>
    <property type="project" value="UniProtKB-SubCell"/>
</dbReference>
<feature type="binding site" evidence="9">
    <location>
        <position position="315"/>
    </location>
    <ligand>
        <name>Mg(2+)</name>
        <dbReference type="ChEBI" id="CHEBI:18420"/>
        <label>2</label>
    </ligand>
</feature>
<sequence length="442" mass="49927">MTVITGEKEYFKGISAVKYEGRDTDNPFAFRWYDESKIVAGKTMKEWMRFACAYWHSFNGDGSDPFGGRTHFFPWDLSTDPNQRAKDKMDAAFEFMTKMSLPFYCFHDVDLVDYTNDVADNEKRLNAITDYALQKQKESGIQLLWGTANVFSHTRYMNGASTNPDFHVLSHAAAQVKAALDATIKLSGENYVFWGGREGYMTLLNTDMKREQEHLARFLHTAKDYARRNGFKGTFFIEPKPCEPTKHQYDYDAATVIGFLNKYDLAGDFKLNLEVNHATLAGHTFQHEVQVAVDAGLLGSMDANRGDYQNGWDTDQFPTNINELAETMLIILEAGGFKGGGINFDAKIRRNSTDAADLFHAHIGGMDTFARALIVADNILQKSAYKKLRTERYASFDSGAGADFESGKLSLEDLRDYAVKNGEPAVRSGRQEYFENIINQHI</sequence>
<dbReference type="Proteomes" id="UP000266118">
    <property type="component" value="Chromosome"/>
</dbReference>
<gene>
    <name evidence="9 12" type="primary">xylA</name>
    <name evidence="12" type="ORF">D6B99_10785</name>
</gene>
<proteinExistence type="inferred from homology"/>
<dbReference type="OrthoDB" id="9763981at2"/>
<evidence type="ECO:0000256" key="2">
    <source>
        <dbReference type="ARBA" id="ARBA00011881"/>
    </source>
</evidence>
<comment type="similarity">
    <text evidence="1 9 10">Belongs to the xylose isomerase family.</text>
</comment>
<dbReference type="KEGG" id="ark:D6B99_10785"/>